<dbReference type="PROSITE" id="PS51257">
    <property type="entry name" value="PROKAR_LIPOPROTEIN"/>
    <property type="match status" value="1"/>
</dbReference>
<dbReference type="Pfam" id="PF19878">
    <property type="entry name" value="DUF6351"/>
    <property type="match status" value="1"/>
</dbReference>
<feature type="signal peptide" evidence="2">
    <location>
        <begin position="1"/>
        <end position="28"/>
    </location>
</feature>
<reference evidence="4 5" key="1">
    <citation type="submission" date="2023-06" db="EMBL/GenBank/DDBJ databases">
        <title>Pelomonas sp. PFR6 16S ribosomal RNA gene Genome sequencing and assembly.</title>
        <authorList>
            <person name="Woo H."/>
        </authorList>
    </citation>
    <scope>NUCLEOTIDE SEQUENCE [LARGE SCALE GENOMIC DNA]</scope>
    <source>
        <strain evidence="4 5">PFR6</strain>
    </source>
</reference>
<feature type="region of interest" description="Disordered" evidence="1">
    <location>
        <begin position="788"/>
        <end position="816"/>
    </location>
</feature>
<feature type="domain" description="DUF6351" evidence="3">
    <location>
        <begin position="42"/>
        <end position="789"/>
    </location>
</feature>
<dbReference type="EMBL" id="JAUHHC010000005">
    <property type="protein sequence ID" value="MDN3922229.1"/>
    <property type="molecule type" value="Genomic_DNA"/>
</dbReference>
<keyword evidence="5" id="KW-1185">Reference proteome</keyword>
<protein>
    <submittedName>
        <fullName evidence="4">DUF6351 family protein</fullName>
    </submittedName>
</protein>
<evidence type="ECO:0000259" key="3">
    <source>
        <dbReference type="Pfam" id="PF19878"/>
    </source>
</evidence>
<sequence length="816" mass="85113">MTRLHVLHRLHGRPGACLALAASTVLLAACGSDDEPKPVLEIKTLSNRADLVSDGDVLVQLILPAGATTAGLKADINGSDITSAFATRADGRITGLVSGMKVGANVLTVSGDDVSTTALTITNHDRGGPVYSGSQPTPFVCATPTPQGATASLPATNASGLTTTASDGKCNIATEYKLYYKTTAAGCSFALPDPSPAVAFTATTPPTTATPPANPCFKPYTVGGSTPADLATTTTDAGQTLPYIVRVERGTMNRGIYDIAVLFDPAKPWSAVAPQAQWNGKVQYNFGASTGQPRRQARPATAWTDDRALSRGYMVVNNSMTDSLQNSNRVMMSETVMMMKEHISDQYGAIRFTVGNGCSGGSINSNMNASINPGLLDGITVSCTFPDSETVTMEVADCVALVEAYQKPQWLALMTGQTPAQVNARKAAINGHMDQSACHGWYNFFGSNSKAGVYFQRTVPAANNDSGVIVQSPTATNNCQLPAALVYDPVTNPGGARCNAWSWAESIWGKATGSPAARDTRDNTGVQYGLKALQSGAISGEEFVTLNEIVGGADRDTNPTAARSVADAEALNIAYRAGIVMSGANLAKTAVIDMRGYDDSLINVPPGFAGIPAASLQGVALFGIHQQWRSFSIRDRLDRDGGGHGNQAIWRFGRSGFSPSATMATEAFTTMDSWLTALKADSSSASLEQKIRNTRPAAAGDYCLLSSDAAQSTKVTNAASCDADPYLAPRSSPRQVAGGPRSEDILKCQLKPVDANDYGGKLGAAQLARLNAVFPGGVCDWSKPGVGQQAAAGPLSFEAGPGGQPFPPAPVSRAKQ</sequence>
<proteinExistence type="predicted"/>
<name>A0ABT8DY83_9BURK</name>
<feature type="region of interest" description="Disordered" evidence="1">
    <location>
        <begin position="722"/>
        <end position="741"/>
    </location>
</feature>
<dbReference type="RefSeq" id="WP_290360541.1">
    <property type="nucleotide sequence ID" value="NZ_JAUHHC010000005.1"/>
</dbReference>
<accession>A0ABT8DY83</accession>
<gene>
    <name evidence="4" type="ORF">QWJ38_18215</name>
</gene>
<evidence type="ECO:0000256" key="1">
    <source>
        <dbReference type="SAM" id="MobiDB-lite"/>
    </source>
</evidence>
<comment type="caution">
    <text evidence="4">The sequence shown here is derived from an EMBL/GenBank/DDBJ whole genome shotgun (WGS) entry which is preliminary data.</text>
</comment>
<keyword evidence="2" id="KW-0732">Signal</keyword>
<evidence type="ECO:0000256" key="2">
    <source>
        <dbReference type="SAM" id="SignalP"/>
    </source>
</evidence>
<feature type="chain" id="PRO_5046942148" evidence="2">
    <location>
        <begin position="29"/>
        <end position="816"/>
    </location>
</feature>
<evidence type="ECO:0000313" key="4">
    <source>
        <dbReference type="EMBL" id="MDN3922229.1"/>
    </source>
</evidence>
<evidence type="ECO:0000313" key="5">
    <source>
        <dbReference type="Proteomes" id="UP001228044"/>
    </source>
</evidence>
<organism evidence="4 5">
    <name type="scientific">Roseateles violae</name>
    <dbReference type="NCBI Taxonomy" id="3058042"/>
    <lineage>
        <taxon>Bacteria</taxon>
        <taxon>Pseudomonadati</taxon>
        <taxon>Pseudomonadota</taxon>
        <taxon>Betaproteobacteria</taxon>
        <taxon>Burkholderiales</taxon>
        <taxon>Sphaerotilaceae</taxon>
        <taxon>Roseateles</taxon>
    </lineage>
</organism>
<dbReference type="Proteomes" id="UP001228044">
    <property type="component" value="Unassembled WGS sequence"/>
</dbReference>
<dbReference type="InterPro" id="IPR045556">
    <property type="entry name" value="DUF6351"/>
</dbReference>